<keyword evidence="5 12" id="KW-0418">Kinase</keyword>
<keyword evidence="6" id="KW-0067">ATP-binding</keyword>
<feature type="domain" description="GHMP kinase N-terminal" evidence="10">
    <location>
        <begin position="84"/>
        <end position="165"/>
    </location>
</feature>
<keyword evidence="3" id="KW-0808">Transferase</keyword>
<dbReference type="InterPro" id="IPR006204">
    <property type="entry name" value="GHMP_kinase_N_dom"/>
</dbReference>
<dbReference type="Proteomes" id="UP000178419">
    <property type="component" value="Unassembled WGS sequence"/>
</dbReference>
<evidence type="ECO:0000259" key="10">
    <source>
        <dbReference type="Pfam" id="PF00288"/>
    </source>
</evidence>
<keyword evidence="8" id="KW-0443">Lipid metabolism</keyword>
<evidence type="ECO:0000256" key="2">
    <source>
        <dbReference type="ARBA" id="ARBA00022516"/>
    </source>
</evidence>
<dbReference type="PRINTS" id="PR00959">
    <property type="entry name" value="MEVGALKINASE"/>
</dbReference>
<evidence type="ECO:0000256" key="4">
    <source>
        <dbReference type="ARBA" id="ARBA00022741"/>
    </source>
</evidence>
<dbReference type="Pfam" id="PF08544">
    <property type="entry name" value="GHMP_kinases_C"/>
    <property type="match status" value="1"/>
</dbReference>
<dbReference type="EMBL" id="MGGE01000046">
    <property type="protein sequence ID" value="OGM20274.1"/>
    <property type="molecule type" value="Genomic_DNA"/>
</dbReference>
<organism evidence="12 13">
    <name type="scientific">Candidatus Woesebacteria bacterium RIFCSPHIGHO2_01_FULL_38_9</name>
    <dbReference type="NCBI Taxonomy" id="1802492"/>
    <lineage>
        <taxon>Bacteria</taxon>
        <taxon>Candidatus Woeseibacteriota</taxon>
    </lineage>
</organism>
<dbReference type="NCBIfam" id="TIGR00549">
    <property type="entry name" value="mevalon_kin"/>
    <property type="match status" value="1"/>
</dbReference>
<dbReference type="InterPro" id="IPR013750">
    <property type="entry name" value="GHMP_kinase_C_dom"/>
</dbReference>
<dbReference type="PANTHER" id="PTHR43290">
    <property type="entry name" value="MEVALONATE KINASE"/>
    <property type="match status" value="1"/>
</dbReference>
<name>A0A1F7XYY8_9BACT</name>
<dbReference type="PANTHER" id="PTHR43290:SF2">
    <property type="entry name" value="MEVALONATE KINASE"/>
    <property type="match status" value="1"/>
</dbReference>
<dbReference type="AlphaFoldDB" id="A0A1F7XYY8"/>
<dbReference type="UniPathway" id="UPA00057">
    <property type="reaction ID" value="UER00098"/>
</dbReference>
<proteinExistence type="predicted"/>
<gene>
    <name evidence="12" type="ORF">A2714_05255</name>
</gene>
<dbReference type="SUPFAM" id="SSF55060">
    <property type="entry name" value="GHMP Kinase, C-terminal domain"/>
    <property type="match status" value="1"/>
</dbReference>
<reference evidence="12 13" key="1">
    <citation type="journal article" date="2016" name="Nat. Commun.">
        <title>Thousands of microbial genomes shed light on interconnected biogeochemical processes in an aquifer system.</title>
        <authorList>
            <person name="Anantharaman K."/>
            <person name="Brown C.T."/>
            <person name="Hug L.A."/>
            <person name="Sharon I."/>
            <person name="Castelle C.J."/>
            <person name="Probst A.J."/>
            <person name="Thomas B.C."/>
            <person name="Singh A."/>
            <person name="Wilkins M.J."/>
            <person name="Karaoz U."/>
            <person name="Brodie E.L."/>
            <person name="Williams K.H."/>
            <person name="Hubbard S.S."/>
            <person name="Banfield J.F."/>
        </authorList>
    </citation>
    <scope>NUCLEOTIDE SEQUENCE [LARGE SCALE GENOMIC DNA]</scope>
</reference>
<dbReference type="GO" id="GO:0019287">
    <property type="term" value="P:isopentenyl diphosphate biosynthetic process, mevalonate pathway"/>
    <property type="evidence" value="ECO:0007669"/>
    <property type="project" value="UniProtKB-UniPathway"/>
</dbReference>
<dbReference type="GO" id="GO:0004496">
    <property type="term" value="F:mevalonate kinase activity"/>
    <property type="evidence" value="ECO:0007669"/>
    <property type="project" value="InterPro"/>
</dbReference>
<dbReference type="Pfam" id="PF00288">
    <property type="entry name" value="GHMP_kinases_N"/>
    <property type="match status" value="1"/>
</dbReference>
<sequence length="325" mass="35008">MRRIVEVSAPGKLMLFGEHAVVYERPCIVTAVDRRLVVRTSLYPGNKLILNAPDVGINGYESEISRLGRNENLPKGVRFVEQSVVNFFDLYNVSSGVKIETESGFSSEFGFGSSSAVTVATIASLFEIFQMSATKKEIFDLSYKTVHNIQGLGSGFDLAAAIWGGTLYFVTEGKIIEPLEVESLPLVVGYTGIKADTPTLVRKVAELRKTNPKTIEAIFNSIEAVVDGAKMKIKGSDYVGLGELMNENHKLLKSLGVSSLELDTLVKAAREGGAYGAKLSGAGGGDCMIALVPKNRRNEVENAIEDKGGKVIKVGLNAEGLKVEK</sequence>
<feature type="domain" description="GHMP kinase C-terminal" evidence="11">
    <location>
        <begin position="236"/>
        <end position="308"/>
    </location>
</feature>
<comment type="caution">
    <text evidence="12">The sequence shown here is derived from an EMBL/GenBank/DDBJ whole genome shotgun (WGS) entry which is preliminary data.</text>
</comment>
<comment type="pathway">
    <text evidence="9">Isoprenoid biosynthesis; isopentenyl diphosphate biosynthesis via mevalonate pathway; isopentenyl diphosphate from (R)-mevalonate: step 1/3.</text>
</comment>
<evidence type="ECO:0000313" key="12">
    <source>
        <dbReference type="EMBL" id="OGM20274.1"/>
    </source>
</evidence>
<protein>
    <submittedName>
        <fullName evidence="12">Mevalonate kinase</fullName>
    </submittedName>
</protein>
<dbReference type="InterPro" id="IPR036554">
    <property type="entry name" value="GHMP_kinase_C_sf"/>
</dbReference>
<evidence type="ECO:0000256" key="8">
    <source>
        <dbReference type="ARBA" id="ARBA00023098"/>
    </source>
</evidence>
<dbReference type="InterPro" id="IPR006205">
    <property type="entry name" value="Mev_gal_kin"/>
</dbReference>
<evidence type="ECO:0000256" key="3">
    <source>
        <dbReference type="ARBA" id="ARBA00022679"/>
    </source>
</evidence>
<evidence type="ECO:0000256" key="9">
    <source>
        <dbReference type="ARBA" id="ARBA00029438"/>
    </source>
</evidence>
<evidence type="ECO:0000313" key="13">
    <source>
        <dbReference type="Proteomes" id="UP000178419"/>
    </source>
</evidence>
<dbReference type="GO" id="GO:0005524">
    <property type="term" value="F:ATP binding"/>
    <property type="evidence" value="ECO:0007669"/>
    <property type="project" value="UniProtKB-KW"/>
</dbReference>
<evidence type="ECO:0000256" key="5">
    <source>
        <dbReference type="ARBA" id="ARBA00022777"/>
    </source>
</evidence>
<dbReference type="SUPFAM" id="SSF54211">
    <property type="entry name" value="Ribosomal protein S5 domain 2-like"/>
    <property type="match status" value="1"/>
</dbReference>
<keyword evidence="4" id="KW-0547">Nucleotide-binding</keyword>
<evidence type="ECO:0000259" key="11">
    <source>
        <dbReference type="Pfam" id="PF08544"/>
    </source>
</evidence>
<evidence type="ECO:0000256" key="6">
    <source>
        <dbReference type="ARBA" id="ARBA00022840"/>
    </source>
</evidence>
<dbReference type="InterPro" id="IPR014721">
    <property type="entry name" value="Ribsml_uS5_D2-typ_fold_subgr"/>
</dbReference>
<dbReference type="GO" id="GO:0005829">
    <property type="term" value="C:cytosol"/>
    <property type="evidence" value="ECO:0007669"/>
    <property type="project" value="TreeGrafter"/>
</dbReference>
<accession>A0A1F7XYY8</accession>
<keyword evidence="1" id="KW-0963">Cytoplasm</keyword>
<keyword evidence="7" id="KW-0460">Magnesium</keyword>
<dbReference type="Gene3D" id="3.30.70.890">
    <property type="entry name" value="GHMP kinase, C-terminal domain"/>
    <property type="match status" value="1"/>
</dbReference>
<dbReference type="Gene3D" id="3.30.230.10">
    <property type="match status" value="1"/>
</dbReference>
<evidence type="ECO:0000256" key="1">
    <source>
        <dbReference type="ARBA" id="ARBA00022490"/>
    </source>
</evidence>
<dbReference type="InterPro" id="IPR020568">
    <property type="entry name" value="Ribosomal_Su5_D2-typ_SF"/>
</dbReference>
<keyword evidence="2" id="KW-0444">Lipid biosynthesis</keyword>
<evidence type="ECO:0000256" key="7">
    <source>
        <dbReference type="ARBA" id="ARBA00022842"/>
    </source>
</evidence>